<name>A0A7X5WWM5_STRMQ</name>
<dbReference type="Gene3D" id="3.40.50.2300">
    <property type="match status" value="2"/>
</dbReference>
<reference evidence="6 7" key="1">
    <citation type="submission" date="2020-02" db="EMBL/GenBank/DDBJ databases">
        <title>Streptomyces malaysiensis DSM14702 (JHCC583434, PFL_A843) Genome sequencing and assembly.</title>
        <authorList>
            <person name="Samborskyy M."/>
        </authorList>
    </citation>
    <scope>NUCLEOTIDE SEQUENCE [LARGE SCALE GENOMIC DNA]</scope>
    <source>
        <strain evidence="6 7">DSM 14702</strain>
    </source>
</reference>
<keyword evidence="1" id="KW-0678">Repressor</keyword>
<dbReference type="GO" id="GO:0000976">
    <property type="term" value="F:transcription cis-regulatory region binding"/>
    <property type="evidence" value="ECO:0007669"/>
    <property type="project" value="TreeGrafter"/>
</dbReference>
<keyword evidence="2" id="KW-0805">Transcription regulation</keyword>
<dbReference type="AlphaFoldDB" id="A0A7X5WWM5"/>
<evidence type="ECO:0000313" key="6">
    <source>
        <dbReference type="EMBL" id="NIY62367.1"/>
    </source>
</evidence>
<dbReference type="GO" id="GO:0003700">
    <property type="term" value="F:DNA-binding transcription factor activity"/>
    <property type="evidence" value="ECO:0007669"/>
    <property type="project" value="TreeGrafter"/>
</dbReference>
<dbReference type="PANTHER" id="PTHR30146:SF148">
    <property type="entry name" value="HTH-TYPE TRANSCRIPTIONAL REPRESSOR PURR-RELATED"/>
    <property type="match status" value="1"/>
</dbReference>
<dbReference type="InterPro" id="IPR001761">
    <property type="entry name" value="Peripla_BP/Lac1_sug-bd_dom"/>
</dbReference>
<protein>
    <recommendedName>
        <fullName evidence="5">Periplasmic binding protein/LacI sugar binding domain-containing protein</fullName>
    </recommendedName>
</protein>
<evidence type="ECO:0000259" key="5">
    <source>
        <dbReference type="Pfam" id="PF00532"/>
    </source>
</evidence>
<keyword evidence="3" id="KW-0238">DNA-binding</keyword>
<evidence type="ECO:0000313" key="7">
    <source>
        <dbReference type="Proteomes" id="UP000536624"/>
    </source>
</evidence>
<organism evidence="6 7">
    <name type="scientific">Streptomyces malaysiensis</name>
    <dbReference type="NCBI Taxonomy" id="92644"/>
    <lineage>
        <taxon>Bacteria</taxon>
        <taxon>Bacillati</taxon>
        <taxon>Actinomycetota</taxon>
        <taxon>Actinomycetes</taxon>
        <taxon>Kitasatosporales</taxon>
        <taxon>Streptomycetaceae</taxon>
        <taxon>Streptomyces</taxon>
        <taxon>Streptomyces violaceusniger group</taxon>
    </lineage>
</organism>
<accession>A0A7X5WWM5</accession>
<sequence>MHDLIQSRTAGVNATLTLSRRSIQLLEKWDIPVVFVDSAPPEGADRVPSITTDNIGASMKVGAHLAGHGYTDWLFLAYPAGWSTRAQRERGLCEAASAYGATLEVLESENDTASAYGTLSRYLDTPGRTLPRVIIAGNNPMVHGALRVLQDRAVKVPDEVAIVAFDEFPWAPLLDSPLTVLNTDAVQAGERSCDYSVCPEPAWPGWHGSKTPHRPRSSRLTAMPFSRPGNCYRPRRWATATRFCERTSPRLKPRAVRANGDIEALALVT</sequence>
<gene>
    <name evidence="6" type="ORF">SMALB_0276</name>
</gene>
<dbReference type="SUPFAM" id="SSF53822">
    <property type="entry name" value="Periplasmic binding protein-like I"/>
    <property type="match status" value="1"/>
</dbReference>
<evidence type="ECO:0000256" key="4">
    <source>
        <dbReference type="ARBA" id="ARBA00023163"/>
    </source>
</evidence>
<feature type="domain" description="Periplasmic binding protein/LacI sugar binding" evidence="5">
    <location>
        <begin position="12"/>
        <end position="194"/>
    </location>
</feature>
<evidence type="ECO:0000256" key="2">
    <source>
        <dbReference type="ARBA" id="ARBA00023015"/>
    </source>
</evidence>
<dbReference type="Proteomes" id="UP000536624">
    <property type="component" value="Unassembled WGS sequence"/>
</dbReference>
<dbReference type="EMBL" id="JAALLH010000001">
    <property type="protein sequence ID" value="NIY62367.1"/>
    <property type="molecule type" value="Genomic_DNA"/>
</dbReference>
<evidence type="ECO:0000256" key="3">
    <source>
        <dbReference type="ARBA" id="ARBA00023125"/>
    </source>
</evidence>
<dbReference type="InterPro" id="IPR028082">
    <property type="entry name" value="Peripla_BP_I"/>
</dbReference>
<evidence type="ECO:0000256" key="1">
    <source>
        <dbReference type="ARBA" id="ARBA00022491"/>
    </source>
</evidence>
<comment type="caution">
    <text evidence="6">The sequence shown here is derived from an EMBL/GenBank/DDBJ whole genome shotgun (WGS) entry which is preliminary data.</text>
</comment>
<keyword evidence="4" id="KW-0804">Transcription</keyword>
<dbReference type="CDD" id="cd06267">
    <property type="entry name" value="PBP1_LacI_sugar_binding-like"/>
    <property type="match status" value="1"/>
</dbReference>
<proteinExistence type="predicted"/>
<dbReference type="PANTHER" id="PTHR30146">
    <property type="entry name" value="LACI-RELATED TRANSCRIPTIONAL REPRESSOR"/>
    <property type="match status" value="1"/>
</dbReference>
<dbReference type="Pfam" id="PF00532">
    <property type="entry name" value="Peripla_BP_1"/>
    <property type="match status" value="1"/>
</dbReference>